<gene>
    <name evidence="1" type="ORF">DLM_0632</name>
</gene>
<reference evidence="2" key="3">
    <citation type="journal article" date="2017" name="Plant Physiol. Biochem.">
        <title>Differential oxidative and antioxidative response of duckweed Lemna minor toward plant growth promoting/inhibiting bacteria.</title>
        <authorList>
            <person name="Ishizawa H."/>
            <person name="Kuroda M."/>
            <person name="Morikawa M."/>
            <person name="Ike M."/>
        </authorList>
    </citation>
    <scope>NUCLEOTIDE SEQUENCE [LARGE SCALE GENOMIC DNA]</scope>
    <source>
        <strain evidence="2">H3</strain>
    </source>
</reference>
<dbReference type="EMBL" id="AP018823">
    <property type="protein sequence ID" value="BBF84285.1"/>
    <property type="molecule type" value="Genomic_DNA"/>
</dbReference>
<accession>A0A3G9G9S1</accession>
<evidence type="ECO:0000313" key="2">
    <source>
        <dbReference type="Proteomes" id="UP000198290"/>
    </source>
</evidence>
<proteinExistence type="predicted"/>
<evidence type="ECO:0000313" key="1">
    <source>
        <dbReference type="EMBL" id="BBF84285.1"/>
    </source>
</evidence>
<keyword evidence="2" id="KW-1185">Reference proteome</keyword>
<protein>
    <submittedName>
        <fullName evidence="1">Uncharacterized protein</fullName>
    </submittedName>
</protein>
<dbReference type="Proteomes" id="UP000198290">
    <property type="component" value="Chromosome"/>
</dbReference>
<dbReference type="AlphaFoldDB" id="A0A3G9G9S1"/>
<reference evidence="2" key="1">
    <citation type="journal article" date="2017" name="Biotechnol. Biofuels">
        <title>Evaluation of environmental bacterial communities as a factor affecting the growth of duckweed Lemna minor.</title>
        <authorList>
            <person name="Ishizawa H."/>
            <person name="Kuroda M."/>
            <person name="Morikawa M."/>
            <person name="Ike M."/>
        </authorList>
    </citation>
    <scope>NUCLEOTIDE SEQUENCE [LARGE SCALE GENOMIC DNA]</scope>
    <source>
        <strain evidence="2">H3</strain>
    </source>
</reference>
<organism evidence="1 2">
    <name type="scientific">Aquitalea magnusonii</name>
    <dbReference type="NCBI Taxonomy" id="332411"/>
    <lineage>
        <taxon>Bacteria</taxon>
        <taxon>Pseudomonadati</taxon>
        <taxon>Pseudomonadota</taxon>
        <taxon>Betaproteobacteria</taxon>
        <taxon>Neisseriales</taxon>
        <taxon>Chromobacteriaceae</taxon>
        <taxon>Aquitalea</taxon>
    </lineage>
</organism>
<reference evidence="1 2" key="2">
    <citation type="journal article" date="2017" name="Genome Announc.">
        <title>Draft genome sequence of Aquitalea magnusonii strain H3, a plant growth-promoting bacterium of duckweed Lemna minor.</title>
        <authorList>
            <person name="Ishizawa H."/>
            <person name="Kuroda M."/>
            <person name="Ike M."/>
        </authorList>
    </citation>
    <scope>NUCLEOTIDE SEQUENCE [LARGE SCALE GENOMIC DNA]</scope>
    <source>
        <strain evidence="1 2">H3</strain>
    </source>
</reference>
<dbReference type="KEGG" id="amah:DLM_0632"/>
<name>A0A3G9G9S1_9NEIS</name>
<sequence>MESFLVETGGHYTQACATLSWGLSYSPPLHRGRHSEKGLYRGNKP</sequence>